<evidence type="ECO:0000313" key="3">
    <source>
        <dbReference type="EMBL" id="KAK3929725.1"/>
    </source>
</evidence>
<dbReference type="SUPFAM" id="SSF54001">
    <property type="entry name" value="Cysteine proteinases"/>
    <property type="match status" value="1"/>
</dbReference>
<feature type="region of interest" description="Disordered" evidence="1">
    <location>
        <begin position="182"/>
        <end position="204"/>
    </location>
</feature>
<dbReference type="InterPro" id="IPR003323">
    <property type="entry name" value="OTU_dom"/>
</dbReference>
<dbReference type="Pfam" id="PF02338">
    <property type="entry name" value="OTU"/>
    <property type="match status" value="1"/>
</dbReference>
<evidence type="ECO:0000313" key="4">
    <source>
        <dbReference type="Proteomes" id="UP001219518"/>
    </source>
</evidence>
<keyword evidence="4" id="KW-1185">Reference proteome</keyword>
<evidence type="ECO:0000259" key="2">
    <source>
        <dbReference type="PROSITE" id="PS50802"/>
    </source>
</evidence>
<dbReference type="AlphaFoldDB" id="A0AAE1HYF7"/>
<dbReference type="PANTHER" id="PTHR12419:SF7">
    <property type="entry name" value="OTU DOMAIN-CONTAINING PROTEIN 3"/>
    <property type="match status" value="1"/>
</dbReference>
<reference evidence="3" key="2">
    <citation type="journal article" date="2023" name="BMC Genomics">
        <title>Pest status, molecular evolution, and epigenetic factors derived from the genome assembly of Frankliniella fusca, a thysanopteran phytovirus vector.</title>
        <authorList>
            <person name="Catto M.A."/>
            <person name="Labadie P.E."/>
            <person name="Jacobson A.L."/>
            <person name="Kennedy G.G."/>
            <person name="Srinivasan R."/>
            <person name="Hunt B.G."/>
        </authorList>
    </citation>
    <scope>NUCLEOTIDE SEQUENCE</scope>
    <source>
        <strain evidence="3">PL_HMW_Pooled</strain>
    </source>
</reference>
<evidence type="ECO:0000256" key="1">
    <source>
        <dbReference type="SAM" id="MobiDB-lite"/>
    </source>
</evidence>
<proteinExistence type="predicted"/>
<organism evidence="3 4">
    <name type="scientific">Frankliniella fusca</name>
    <dbReference type="NCBI Taxonomy" id="407009"/>
    <lineage>
        <taxon>Eukaryota</taxon>
        <taxon>Metazoa</taxon>
        <taxon>Ecdysozoa</taxon>
        <taxon>Arthropoda</taxon>
        <taxon>Hexapoda</taxon>
        <taxon>Insecta</taxon>
        <taxon>Pterygota</taxon>
        <taxon>Neoptera</taxon>
        <taxon>Paraneoptera</taxon>
        <taxon>Thysanoptera</taxon>
        <taxon>Terebrantia</taxon>
        <taxon>Thripoidea</taxon>
        <taxon>Thripidae</taxon>
        <taxon>Frankliniella</taxon>
    </lineage>
</organism>
<protein>
    <submittedName>
        <fullName evidence="3">Deubiquitinase OTUD6B</fullName>
    </submittedName>
</protein>
<dbReference type="Gene3D" id="3.90.70.80">
    <property type="match status" value="1"/>
</dbReference>
<name>A0AAE1HYF7_9NEOP</name>
<comment type="caution">
    <text evidence="3">The sequence shown here is derived from an EMBL/GenBank/DDBJ whole genome shotgun (WGS) entry which is preliminary data.</text>
</comment>
<dbReference type="EMBL" id="JAHWGI010001403">
    <property type="protein sequence ID" value="KAK3929725.1"/>
    <property type="molecule type" value="Genomic_DNA"/>
</dbReference>
<feature type="region of interest" description="Disordered" evidence="1">
    <location>
        <begin position="380"/>
        <end position="438"/>
    </location>
</feature>
<dbReference type="PANTHER" id="PTHR12419">
    <property type="entry name" value="OTU DOMAIN CONTAINING PROTEIN"/>
    <property type="match status" value="1"/>
</dbReference>
<accession>A0AAE1HYF7</accession>
<dbReference type="GO" id="GO:0016579">
    <property type="term" value="P:protein deubiquitination"/>
    <property type="evidence" value="ECO:0007669"/>
    <property type="project" value="TreeGrafter"/>
</dbReference>
<dbReference type="GO" id="GO:0004843">
    <property type="term" value="F:cysteine-type deubiquitinase activity"/>
    <property type="evidence" value="ECO:0007669"/>
    <property type="project" value="TreeGrafter"/>
</dbReference>
<feature type="compositionally biased region" description="Basic residues" evidence="1">
    <location>
        <begin position="425"/>
        <end position="434"/>
    </location>
</feature>
<dbReference type="Proteomes" id="UP001219518">
    <property type="component" value="Unassembled WGS sequence"/>
</dbReference>
<dbReference type="CDD" id="cd22744">
    <property type="entry name" value="OTU"/>
    <property type="match status" value="1"/>
</dbReference>
<feature type="compositionally biased region" description="Polar residues" evidence="1">
    <location>
        <begin position="381"/>
        <end position="391"/>
    </location>
</feature>
<dbReference type="InterPro" id="IPR038765">
    <property type="entry name" value="Papain-like_cys_pep_sf"/>
</dbReference>
<sequence>MNFEAVQTGDGLVNVATMRGDGNCLFTAIVHQMNPKISGEDLHNEGMTLRQQVVDHIKSNLPDYKLTILDSIDISTVQYKQKTPKGKIDAFLRNLSNGIEWGGYETLVACSRLKGIEIKVLQEVWNGNVAAAASLIIENQTSKAQPITVVYRLTKDPEPLQKPNPKRNHYDSFQSFIKDNTSSEKNKASHLKKHDSTSLKSVYNRSPSDLSTYDSFVDLNPIINGSEKNKLSHFNKPYETPLQYVDNRNSDSPTNSIFGDFNRSINGRGGITDDYDNDDDDEHLEYYAPGLWETFSAKHKKAERLRWKLRLQKEKDCYPEIIPPFQAQLPSGSQKKGAGRPYHLQQTLLAKYVLFSKRIPQKAESGKANRIKKKILKKNTMRSSSCITPVQENDHTSKQGVSGTVKIGNSDDENNLDSPTSPTNKKNKPKRKIYKKEQRPIGSQITKNNCLPVMIEEAKMSLDNEKPNWRHIMPCIRSHLHGIIGKSYPKSKEYDIISSEFIKEYPCTADADDPNGYQYVRCKIRKSLAQVKFYHGSGRKKRLQKMVAANKGNEQSHITVNEKKIKDIEAIERIERVQP</sequence>
<feature type="domain" description="OTU" evidence="2">
    <location>
        <begin position="13"/>
        <end position="176"/>
    </location>
</feature>
<reference evidence="3" key="1">
    <citation type="submission" date="2021-07" db="EMBL/GenBank/DDBJ databases">
        <authorList>
            <person name="Catto M.A."/>
            <person name="Jacobson A."/>
            <person name="Kennedy G."/>
            <person name="Labadie P."/>
            <person name="Hunt B.G."/>
            <person name="Srinivasan R."/>
        </authorList>
    </citation>
    <scope>NUCLEOTIDE SEQUENCE</scope>
    <source>
        <strain evidence="3">PL_HMW_Pooled</strain>
        <tissue evidence="3">Head</tissue>
    </source>
</reference>
<dbReference type="InterPro" id="IPR050704">
    <property type="entry name" value="Peptidase_C85-like"/>
</dbReference>
<gene>
    <name evidence="3" type="ORF">KUF71_019566</name>
</gene>
<dbReference type="PROSITE" id="PS50802">
    <property type="entry name" value="OTU"/>
    <property type="match status" value="1"/>
</dbReference>